<sequence length="396" mass="45412">MRFRFYKRAILLSSVVGLITIAFWSLLSPSPCEEATLDNVCRAWRDGKVDGDWCFQLCEQTSEKSCDNLIHFGKRVVVRLRGPFGKAVAKSRNLTWTSPDQMAPPLRPTDPIGDFQERMRLLIENIYTIRNEELLWNRISAPNLTPQQRTHFLQLLEQREFVWSYLFSQDLSPFPRVRGTCAHLFIVEEADIELGLINSWPLEDRLTVAIKLVDLVITLERLGVQMCDLKWEHFGIGLNLSTSSSLSYSEDFRYQHPPTRIPTDVKLLDLDAVLSESSLKLNMDSTPCETDEDCDYFDCKGRCVQRDFANGGKPICKSSTWDSNLRRLLLMLSGSLLPPQRPFFRDAAPSLVRYISNRCLSKAPSESRTVYRDHCNPHSLRQLVVEALLKAQQNGH</sequence>
<dbReference type="Pfam" id="PF12260">
    <property type="entry name" value="PIP49_C"/>
    <property type="match status" value="2"/>
</dbReference>
<dbReference type="RefSeq" id="XP_022662801.1">
    <property type="nucleotide sequence ID" value="XM_022807066.1"/>
</dbReference>
<protein>
    <recommendedName>
        <fullName evidence="1">FAM69 protein-kinase domain-containing protein</fullName>
    </recommendedName>
</protein>
<dbReference type="Proteomes" id="UP000594260">
    <property type="component" value="Unplaced"/>
</dbReference>
<dbReference type="OrthoDB" id="8543887at2759"/>
<dbReference type="RefSeq" id="XP_022662796.1">
    <property type="nucleotide sequence ID" value="XM_022807061.1"/>
</dbReference>
<dbReference type="GeneID" id="111250983"/>
<reference evidence="2" key="1">
    <citation type="submission" date="2021-01" db="UniProtKB">
        <authorList>
            <consortium name="EnsemblMetazoa"/>
        </authorList>
    </citation>
    <scope>IDENTIFICATION</scope>
</reference>
<evidence type="ECO:0000313" key="2">
    <source>
        <dbReference type="EnsemblMetazoa" id="XP_022662798"/>
    </source>
</evidence>
<dbReference type="RefSeq" id="XP_022662797.1">
    <property type="nucleotide sequence ID" value="XM_022807062.1"/>
</dbReference>
<dbReference type="EnsemblMetazoa" id="XM_022807059">
    <property type="protein sequence ID" value="XP_022662794"/>
    <property type="gene ID" value="LOC111250983"/>
</dbReference>
<keyword evidence="3" id="KW-1185">Reference proteome</keyword>
<dbReference type="EnsemblMetazoa" id="XM_022807068">
    <property type="protein sequence ID" value="XP_022662803"/>
    <property type="gene ID" value="LOC111250983"/>
</dbReference>
<dbReference type="InterPro" id="IPR022049">
    <property type="entry name" value="FAM69_kinase_dom"/>
</dbReference>
<dbReference type="KEGG" id="vde:111250983"/>
<evidence type="ECO:0000313" key="3">
    <source>
        <dbReference type="Proteomes" id="UP000594260"/>
    </source>
</evidence>
<dbReference type="RefSeq" id="XP_022662795.1">
    <property type="nucleotide sequence ID" value="XM_022807060.1"/>
</dbReference>
<evidence type="ECO:0000259" key="1">
    <source>
        <dbReference type="Pfam" id="PF12260"/>
    </source>
</evidence>
<dbReference type="PANTHER" id="PTHR21093">
    <property type="entry name" value="DIVERGENT PROTEIN KINASE DOMAIN 1C-RELATED"/>
    <property type="match status" value="1"/>
</dbReference>
<dbReference type="EnsemblMetazoa" id="XM_022807062">
    <property type="protein sequence ID" value="XP_022662797"/>
    <property type="gene ID" value="LOC111250983"/>
</dbReference>
<dbReference type="RefSeq" id="XP_022662799.1">
    <property type="nucleotide sequence ID" value="XM_022807064.1"/>
</dbReference>
<dbReference type="RefSeq" id="XP_022662803.1">
    <property type="nucleotide sequence ID" value="XM_022807068.1"/>
</dbReference>
<dbReference type="EnsemblMetazoa" id="XM_022807061">
    <property type="protein sequence ID" value="XP_022662796"/>
    <property type="gene ID" value="LOC111250983"/>
</dbReference>
<name>A0A7M7K7I8_VARDE</name>
<dbReference type="EnsemblMetazoa" id="XM_022807066">
    <property type="protein sequence ID" value="XP_022662801"/>
    <property type="gene ID" value="LOC111250983"/>
</dbReference>
<dbReference type="EnsemblMetazoa" id="XM_022807058">
    <property type="protein sequence ID" value="XP_022662793"/>
    <property type="gene ID" value="LOC111250983"/>
</dbReference>
<organism evidence="2 3">
    <name type="scientific">Varroa destructor</name>
    <name type="common">Honeybee mite</name>
    <dbReference type="NCBI Taxonomy" id="109461"/>
    <lineage>
        <taxon>Eukaryota</taxon>
        <taxon>Metazoa</taxon>
        <taxon>Ecdysozoa</taxon>
        <taxon>Arthropoda</taxon>
        <taxon>Chelicerata</taxon>
        <taxon>Arachnida</taxon>
        <taxon>Acari</taxon>
        <taxon>Parasitiformes</taxon>
        <taxon>Mesostigmata</taxon>
        <taxon>Gamasina</taxon>
        <taxon>Dermanyssoidea</taxon>
        <taxon>Varroidae</taxon>
        <taxon>Varroa</taxon>
    </lineage>
</organism>
<dbReference type="RefSeq" id="XP_022662794.1">
    <property type="nucleotide sequence ID" value="XM_022807059.1"/>
</dbReference>
<dbReference type="EnsemblMetazoa" id="XM_022807064">
    <property type="protein sequence ID" value="XP_022662799"/>
    <property type="gene ID" value="LOC111250983"/>
</dbReference>
<dbReference type="RefSeq" id="XP_022662798.1">
    <property type="nucleotide sequence ID" value="XM_022807063.1"/>
</dbReference>
<dbReference type="RefSeq" id="XP_022662793.1">
    <property type="nucleotide sequence ID" value="XM_022807058.1"/>
</dbReference>
<dbReference type="AlphaFoldDB" id="A0A7M7K7I8"/>
<feature type="domain" description="FAM69 protein-kinase" evidence="1">
    <location>
        <begin position="153"/>
        <end position="237"/>
    </location>
</feature>
<dbReference type="EnsemblMetazoa" id="XM_022807060">
    <property type="protein sequence ID" value="XP_022662795"/>
    <property type="gene ID" value="LOC111250983"/>
</dbReference>
<dbReference type="EnsemblMetazoa" id="XM_022807065">
    <property type="protein sequence ID" value="XP_022662800"/>
    <property type="gene ID" value="LOC111250983"/>
</dbReference>
<dbReference type="PANTHER" id="PTHR21093:SF2">
    <property type="entry name" value="DIVERGENT PROTEIN KINASE DOMAIN 1C"/>
    <property type="match status" value="1"/>
</dbReference>
<dbReference type="RefSeq" id="XP_022662800.1">
    <property type="nucleotide sequence ID" value="XM_022807065.1"/>
</dbReference>
<accession>A0A7M7K7I8</accession>
<feature type="domain" description="FAM69 protein-kinase" evidence="1">
    <location>
        <begin position="264"/>
        <end position="326"/>
    </location>
</feature>
<dbReference type="EnsemblMetazoa" id="XM_022807063">
    <property type="protein sequence ID" value="XP_022662798"/>
    <property type="gene ID" value="LOC111250983"/>
</dbReference>
<proteinExistence type="predicted"/>
<dbReference type="InParanoid" id="A0A7M7K7I8"/>
<dbReference type="OMA" id="LHYDRGK"/>